<evidence type="ECO:0000313" key="2">
    <source>
        <dbReference type="EMBL" id="KAG7503907.1"/>
    </source>
</evidence>
<sequence>MRHDVIAMTTCSDMCRVRGNLAPDQKGQAAEQMAAREDRQEVSGLSEARHEDRAYGSADPREDLDPEDPKMSSSNARACGSIPHESGTFLVI</sequence>
<organism evidence="2 3">
    <name type="scientific">Solea senegalensis</name>
    <name type="common">Senegalese sole</name>
    <dbReference type="NCBI Taxonomy" id="28829"/>
    <lineage>
        <taxon>Eukaryota</taxon>
        <taxon>Metazoa</taxon>
        <taxon>Chordata</taxon>
        <taxon>Craniata</taxon>
        <taxon>Vertebrata</taxon>
        <taxon>Euteleostomi</taxon>
        <taxon>Actinopterygii</taxon>
        <taxon>Neopterygii</taxon>
        <taxon>Teleostei</taxon>
        <taxon>Neoteleostei</taxon>
        <taxon>Acanthomorphata</taxon>
        <taxon>Carangaria</taxon>
        <taxon>Pleuronectiformes</taxon>
        <taxon>Pleuronectoidei</taxon>
        <taxon>Soleidae</taxon>
        <taxon>Solea</taxon>
    </lineage>
</organism>
<dbReference type="AlphaFoldDB" id="A0AAV6RHW6"/>
<proteinExistence type="predicted"/>
<evidence type="ECO:0000313" key="3">
    <source>
        <dbReference type="Proteomes" id="UP000693946"/>
    </source>
</evidence>
<dbReference type="Proteomes" id="UP000693946">
    <property type="component" value="Linkage Group LG2"/>
</dbReference>
<protein>
    <submittedName>
        <fullName evidence="2">Uncharacterized protein</fullName>
    </submittedName>
</protein>
<feature type="compositionally biased region" description="Basic and acidic residues" evidence="1">
    <location>
        <begin position="34"/>
        <end position="70"/>
    </location>
</feature>
<comment type="caution">
    <text evidence="2">The sequence shown here is derived from an EMBL/GenBank/DDBJ whole genome shotgun (WGS) entry which is preliminary data.</text>
</comment>
<keyword evidence="3" id="KW-1185">Reference proteome</keyword>
<feature type="region of interest" description="Disordered" evidence="1">
    <location>
        <begin position="22"/>
        <end position="92"/>
    </location>
</feature>
<name>A0AAV6RHW6_SOLSE</name>
<evidence type="ECO:0000256" key="1">
    <source>
        <dbReference type="SAM" id="MobiDB-lite"/>
    </source>
</evidence>
<reference evidence="2 3" key="1">
    <citation type="journal article" date="2021" name="Sci. Rep.">
        <title>Chromosome anchoring in Senegalese sole (Solea senegalensis) reveals sex-associated markers and genome rearrangements in flatfish.</title>
        <authorList>
            <person name="Guerrero-Cozar I."/>
            <person name="Gomez-Garrido J."/>
            <person name="Berbel C."/>
            <person name="Martinez-Blanch J.F."/>
            <person name="Alioto T."/>
            <person name="Claros M.G."/>
            <person name="Gagnaire P.A."/>
            <person name="Manchado M."/>
        </authorList>
    </citation>
    <scope>NUCLEOTIDE SEQUENCE [LARGE SCALE GENOMIC DNA]</scope>
    <source>
        <strain evidence="2">Sse05_10M</strain>
    </source>
</reference>
<gene>
    <name evidence="2" type="ORF">JOB18_046967</name>
</gene>
<accession>A0AAV6RHW6</accession>
<dbReference type="EMBL" id="JAGKHQ010000012">
    <property type="protein sequence ID" value="KAG7503907.1"/>
    <property type="molecule type" value="Genomic_DNA"/>
</dbReference>